<protein>
    <submittedName>
        <fullName evidence="1">Uncharacterized protein</fullName>
    </submittedName>
</protein>
<comment type="caution">
    <text evidence="1">The sequence shown here is derived from an EMBL/GenBank/DDBJ whole genome shotgun (WGS) entry which is preliminary data.</text>
</comment>
<accession>A0A5M9HZD8</accession>
<proteinExistence type="predicted"/>
<dbReference type="EMBL" id="VMSO01000004">
    <property type="protein sequence ID" value="KAA8502013.1"/>
    <property type="molecule type" value="Genomic_DNA"/>
</dbReference>
<reference evidence="1" key="1">
    <citation type="submission" date="2019-07" db="EMBL/GenBank/DDBJ databases">
        <authorList>
            <person name="Wongkuna S."/>
            <person name="Scaria J."/>
        </authorList>
    </citation>
    <scope>NUCLEOTIDE SEQUENCE [LARGE SCALE GENOMIC DNA]</scope>
    <source>
        <strain evidence="1">SW178</strain>
    </source>
</reference>
<gene>
    <name evidence="1" type="ORF">FNY66_04505</name>
</gene>
<dbReference type="Proteomes" id="UP000322025">
    <property type="component" value="Unassembled WGS sequence"/>
</dbReference>
<organism evidence="1 2">
    <name type="scientific">Mediterraneibacter catenae</name>
    <dbReference type="NCBI Taxonomy" id="2594882"/>
    <lineage>
        <taxon>Bacteria</taxon>
        <taxon>Bacillati</taxon>
        <taxon>Bacillota</taxon>
        <taxon>Clostridia</taxon>
        <taxon>Lachnospirales</taxon>
        <taxon>Lachnospiraceae</taxon>
        <taxon>Mediterraneibacter</taxon>
    </lineage>
</organism>
<evidence type="ECO:0000313" key="2">
    <source>
        <dbReference type="Proteomes" id="UP000322025"/>
    </source>
</evidence>
<evidence type="ECO:0000313" key="1">
    <source>
        <dbReference type="EMBL" id="KAA8502013.1"/>
    </source>
</evidence>
<dbReference type="AlphaFoldDB" id="A0A5M9HZD8"/>
<keyword evidence="2" id="KW-1185">Reference proteome</keyword>
<sequence length="138" mass="15800">MKEWKLIGTKTFSEEDLGTSKFDFDCNGCTEFFICDDNLLSNQTMGYSIQINDAYMSVNHNVKQESGIRHREISLEHKGNRWCENCVSFDYETLAFTNPQTVMGEKNTGIGVANKISITQSKIQDYQIYSGTIEIWGR</sequence>
<dbReference type="RefSeq" id="WP_150310407.1">
    <property type="nucleotide sequence ID" value="NZ_VMSO01000004.1"/>
</dbReference>
<name>A0A5M9HZD8_9FIRM</name>